<dbReference type="InterPro" id="IPR008991">
    <property type="entry name" value="Translation_prot_SH3-like_sf"/>
</dbReference>
<dbReference type="PANTHER" id="PTHR10715:SF0">
    <property type="entry name" value="LARGE RIBOSOMAL SUBUNIT PROTEIN EL6"/>
    <property type="match status" value="1"/>
</dbReference>
<feature type="transmembrane region" description="Helical" evidence="1">
    <location>
        <begin position="61"/>
        <end position="79"/>
    </location>
</feature>
<dbReference type="STRING" id="93759.A0A1R3G8D6"/>
<name>A0A1R3G8D6_9ROSI</name>
<dbReference type="Proteomes" id="UP000187203">
    <property type="component" value="Unassembled WGS sequence"/>
</dbReference>
<comment type="caution">
    <text evidence="2">The sequence shown here is derived from an EMBL/GenBank/DDBJ whole genome shotgun (WGS) entry which is preliminary data.</text>
</comment>
<keyword evidence="3" id="KW-1185">Reference proteome</keyword>
<dbReference type="GO" id="GO:0002181">
    <property type="term" value="P:cytoplasmic translation"/>
    <property type="evidence" value="ECO:0007669"/>
    <property type="project" value="TreeGrafter"/>
</dbReference>
<proteinExistence type="predicted"/>
<sequence>MPLEKDRGYCVGKTSLVHLIVKGSSTARPPQTVGCIVGVKKPADDVKKPILNKRKPKPTKLRASITPGTVLILLAGRFMGKRVVFLKQLAYGFLLVTILMANADFGYVSLRVGVTLGKAMMTTVMETSIRRSNSAPPPVSTSQLLGNMLEPIQKTVRWGRRKPRKFFGFFIDPATSPVQDQLYDGSKTWVRKNLRIHVGDIDATAVPCGFGRAIGNKLAAVPCGFGRAIGNKLSTLTS</sequence>
<dbReference type="GO" id="GO:0003735">
    <property type="term" value="F:structural constituent of ribosome"/>
    <property type="evidence" value="ECO:0007669"/>
    <property type="project" value="InterPro"/>
</dbReference>
<evidence type="ECO:0000313" key="3">
    <source>
        <dbReference type="Proteomes" id="UP000187203"/>
    </source>
</evidence>
<keyword evidence="2" id="KW-0689">Ribosomal protein</keyword>
<evidence type="ECO:0000313" key="2">
    <source>
        <dbReference type="EMBL" id="OMO54321.1"/>
    </source>
</evidence>
<organism evidence="2 3">
    <name type="scientific">Corchorus olitorius</name>
    <dbReference type="NCBI Taxonomy" id="93759"/>
    <lineage>
        <taxon>Eukaryota</taxon>
        <taxon>Viridiplantae</taxon>
        <taxon>Streptophyta</taxon>
        <taxon>Embryophyta</taxon>
        <taxon>Tracheophyta</taxon>
        <taxon>Spermatophyta</taxon>
        <taxon>Magnoliopsida</taxon>
        <taxon>eudicotyledons</taxon>
        <taxon>Gunneridae</taxon>
        <taxon>Pentapetalae</taxon>
        <taxon>rosids</taxon>
        <taxon>malvids</taxon>
        <taxon>Malvales</taxon>
        <taxon>Malvaceae</taxon>
        <taxon>Grewioideae</taxon>
        <taxon>Apeibeae</taxon>
        <taxon>Corchorus</taxon>
    </lineage>
</organism>
<dbReference type="GO" id="GO:0000027">
    <property type="term" value="P:ribosomal large subunit assembly"/>
    <property type="evidence" value="ECO:0007669"/>
    <property type="project" value="TreeGrafter"/>
</dbReference>
<keyword evidence="1" id="KW-0812">Transmembrane</keyword>
<dbReference type="PANTHER" id="PTHR10715">
    <property type="entry name" value="60S RIBOSOMAL PROTEIN L6"/>
    <property type="match status" value="1"/>
</dbReference>
<dbReference type="GO" id="GO:0003723">
    <property type="term" value="F:RNA binding"/>
    <property type="evidence" value="ECO:0007669"/>
    <property type="project" value="TreeGrafter"/>
</dbReference>
<gene>
    <name evidence="2" type="ORF">COLO4_36527</name>
</gene>
<keyword evidence="1" id="KW-0472">Membrane</keyword>
<protein>
    <submittedName>
        <fullName evidence="2">Ribosomal protein L6E</fullName>
    </submittedName>
</protein>
<dbReference type="EMBL" id="AWUE01023278">
    <property type="protein sequence ID" value="OMO54321.1"/>
    <property type="molecule type" value="Genomic_DNA"/>
</dbReference>
<dbReference type="OrthoDB" id="2436667at2759"/>
<reference evidence="3" key="1">
    <citation type="submission" date="2013-09" db="EMBL/GenBank/DDBJ databases">
        <title>Corchorus olitorius genome sequencing.</title>
        <authorList>
            <person name="Alam M."/>
            <person name="Haque M.S."/>
            <person name="Islam M.S."/>
            <person name="Emdad E.M."/>
            <person name="Islam M.M."/>
            <person name="Ahmed B."/>
            <person name="Halim A."/>
            <person name="Hossen Q.M.M."/>
            <person name="Hossain M.Z."/>
            <person name="Ahmed R."/>
            <person name="Khan M.M."/>
            <person name="Islam R."/>
            <person name="Rashid M.M."/>
            <person name="Khan S.A."/>
            <person name="Rahman M.S."/>
            <person name="Alam M."/>
            <person name="Yahiya A.S."/>
            <person name="Khan M.S."/>
            <person name="Azam M.S."/>
            <person name="Haque T."/>
            <person name="Lashkar M.Z.H."/>
            <person name="Akhand A.I."/>
            <person name="Morshed G."/>
            <person name="Roy S."/>
            <person name="Uddin K.S."/>
            <person name="Rabeya T."/>
            <person name="Hossain A.S."/>
            <person name="Chowdhury A."/>
            <person name="Snigdha A.R."/>
            <person name="Mortoza M.S."/>
            <person name="Matin S.A."/>
            <person name="Hoque S.M.E."/>
            <person name="Islam M.K."/>
            <person name="Roy D.K."/>
            <person name="Haider R."/>
            <person name="Moosa M.M."/>
            <person name="Elias S.M."/>
            <person name="Hasan A.M."/>
            <person name="Jahan S."/>
            <person name="Shafiuddin M."/>
            <person name="Mahmood N."/>
            <person name="Shommy N.S."/>
        </authorList>
    </citation>
    <scope>NUCLEOTIDE SEQUENCE [LARGE SCALE GENOMIC DNA]</scope>
    <source>
        <strain evidence="3">cv. O-4</strain>
    </source>
</reference>
<feature type="transmembrane region" description="Helical" evidence="1">
    <location>
        <begin position="91"/>
        <end position="110"/>
    </location>
</feature>
<dbReference type="AlphaFoldDB" id="A0A1R3G8D6"/>
<keyword evidence="1" id="KW-1133">Transmembrane helix</keyword>
<keyword evidence="2" id="KW-0687">Ribonucleoprotein</keyword>
<accession>A0A1R3G8D6</accession>
<dbReference type="SUPFAM" id="SSF50104">
    <property type="entry name" value="Translation proteins SH3-like domain"/>
    <property type="match status" value="1"/>
</dbReference>
<dbReference type="InterPro" id="IPR000915">
    <property type="entry name" value="60S_ribosomal_eL6"/>
</dbReference>
<dbReference type="GO" id="GO:0022625">
    <property type="term" value="C:cytosolic large ribosomal subunit"/>
    <property type="evidence" value="ECO:0007669"/>
    <property type="project" value="TreeGrafter"/>
</dbReference>
<evidence type="ECO:0000256" key="1">
    <source>
        <dbReference type="SAM" id="Phobius"/>
    </source>
</evidence>